<comment type="pathway">
    <text evidence="1 5">Protein modification; protein neddylation.</text>
</comment>
<dbReference type="EMBL" id="VIIS01002159">
    <property type="protein sequence ID" value="KAF0287895.1"/>
    <property type="molecule type" value="Genomic_DNA"/>
</dbReference>
<comment type="similarity">
    <text evidence="2 5">Belongs to the ubiquitin-activating E1 family. ULA1 subfamily.</text>
</comment>
<organism evidence="7 8">
    <name type="scientific">Amphibalanus amphitrite</name>
    <name type="common">Striped barnacle</name>
    <name type="synonym">Balanus amphitrite</name>
    <dbReference type="NCBI Taxonomy" id="1232801"/>
    <lineage>
        <taxon>Eukaryota</taxon>
        <taxon>Metazoa</taxon>
        <taxon>Ecdysozoa</taxon>
        <taxon>Arthropoda</taxon>
        <taxon>Crustacea</taxon>
        <taxon>Multicrustacea</taxon>
        <taxon>Cirripedia</taxon>
        <taxon>Thoracica</taxon>
        <taxon>Thoracicalcarea</taxon>
        <taxon>Balanomorpha</taxon>
        <taxon>Balanoidea</taxon>
        <taxon>Balanidae</taxon>
        <taxon>Amphibalaninae</taxon>
        <taxon>Amphibalanus</taxon>
    </lineage>
</organism>
<dbReference type="EMBL" id="VIIS01002159">
    <property type="protein sequence ID" value="KAF0287894.1"/>
    <property type="molecule type" value="Genomic_DNA"/>
</dbReference>
<dbReference type="FunFam" id="3.40.50.720:FF:000475">
    <property type="entry name" value="NEDD8-activating enzyme E1 regulatory subunit"/>
    <property type="match status" value="1"/>
</dbReference>
<dbReference type="PIRSF" id="PIRSF039099">
    <property type="entry name" value="APP-BP1"/>
    <property type="match status" value="1"/>
</dbReference>
<keyword evidence="8" id="KW-1185">Reference proteome</keyword>
<dbReference type="AlphaFoldDB" id="A0A6A4V2R8"/>
<keyword evidence="4 5" id="KW-0833">Ubl conjugation pathway</keyword>
<dbReference type="PANTHER" id="PTHR10953:SF29">
    <property type="entry name" value="NEDD8-ACTIVATING ENZYME E1 REGULATORY SUBUNIT"/>
    <property type="match status" value="1"/>
</dbReference>
<evidence type="ECO:0000256" key="3">
    <source>
        <dbReference type="ARBA" id="ARBA00015407"/>
    </source>
</evidence>
<dbReference type="GO" id="GO:0019781">
    <property type="term" value="F:NEDD8 activating enzyme activity"/>
    <property type="evidence" value="ECO:0007669"/>
    <property type="project" value="UniProtKB-UniRule"/>
</dbReference>
<evidence type="ECO:0000313" key="7">
    <source>
        <dbReference type="EMBL" id="KAF0287895.1"/>
    </source>
</evidence>
<evidence type="ECO:0000259" key="6">
    <source>
        <dbReference type="Pfam" id="PF00899"/>
    </source>
</evidence>
<evidence type="ECO:0000256" key="1">
    <source>
        <dbReference type="ARBA" id="ARBA00005032"/>
    </source>
</evidence>
<dbReference type="InterPro" id="IPR035985">
    <property type="entry name" value="Ubiquitin-activating_enz"/>
</dbReference>
<dbReference type="GO" id="GO:0045116">
    <property type="term" value="P:protein neddylation"/>
    <property type="evidence" value="ECO:0007669"/>
    <property type="project" value="UniProtKB-UniRule"/>
</dbReference>
<dbReference type="InterPro" id="IPR030667">
    <property type="entry name" value="APP-BP1"/>
</dbReference>
<evidence type="ECO:0000256" key="4">
    <source>
        <dbReference type="ARBA" id="ARBA00022786"/>
    </source>
</evidence>
<dbReference type="Proteomes" id="UP000440578">
    <property type="component" value="Unassembled WGS sequence"/>
</dbReference>
<dbReference type="PANTHER" id="PTHR10953">
    <property type="entry name" value="UBIQUITIN-ACTIVATING ENZYME E1"/>
    <property type="match status" value="1"/>
</dbReference>
<evidence type="ECO:0000313" key="8">
    <source>
        <dbReference type="Proteomes" id="UP000440578"/>
    </source>
</evidence>
<sequence>MSASPASNPKSPDISEKNKKYDRQLRLWGDHGQAALESASVCLINATATGTETLKSLVLAGLGSFTIVDGKIATAEDIGNNFFLPSDCAGESRGRSACRLLLELNPDVRGQHVEQPLERLLDTEPDRLQAFSVVVATELTDSCLSRLSEVLWSHNVPLLVARSYGLVGSIRLQVREHLVVESHPDPDSVVADLRLLQPFPALAAFCDSQQLEAMDRAAHGHTPFLVLLYKALQRWRDEHDGAPPSGYREKKQFKETLQQFRLRTADGVPELEENFDEAERAVNTLLTPPSVPEAVRTLFASQQCNSLTAKSDDFWVLVKALHEYVENEGEGLLPVRGPIPDMFSDSDRYIQLQNIYREEARRGADQVQRRVHLLLESLGRPSDVITEEQVRHFCRNTHALRVFEGTAVQQELRHLRLPANEMAAHLQNPESEMVIYAMLRAAERFRSEYSTAPGAEDDQVETDVIKLKACLSRLLSDWGCQNTIKDDYVQEFCRYGGSELHTVAALIGGCAAHEVIKLVTGQYAPIDNTFIYNGISSSSAVFRL</sequence>
<dbReference type="InterPro" id="IPR045886">
    <property type="entry name" value="ThiF/MoeB/HesA"/>
</dbReference>
<accession>A0A6A4V2R8</accession>
<comment type="caution">
    <text evidence="7">The sequence shown here is derived from an EMBL/GenBank/DDBJ whole genome shotgun (WGS) entry which is preliminary data.</text>
</comment>
<dbReference type="Pfam" id="PF00899">
    <property type="entry name" value="ThiF"/>
    <property type="match status" value="1"/>
</dbReference>
<gene>
    <name evidence="7" type="primary">nae1_1</name>
    <name evidence="7" type="ORF">FJT64_013731</name>
</gene>
<feature type="domain" description="THIF-type NAD/FAD binding fold" evidence="6">
    <location>
        <begin position="21"/>
        <end position="537"/>
    </location>
</feature>
<dbReference type="GO" id="GO:0005737">
    <property type="term" value="C:cytoplasm"/>
    <property type="evidence" value="ECO:0007669"/>
    <property type="project" value="TreeGrafter"/>
</dbReference>
<evidence type="ECO:0000256" key="2">
    <source>
        <dbReference type="ARBA" id="ARBA00006868"/>
    </source>
</evidence>
<proteinExistence type="inferred from homology"/>
<dbReference type="InterPro" id="IPR000594">
    <property type="entry name" value="ThiF_NAD_FAD-bd"/>
</dbReference>
<dbReference type="UniPathway" id="UPA00885"/>
<reference evidence="7 8" key="1">
    <citation type="submission" date="2019-07" db="EMBL/GenBank/DDBJ databases">
        <title>Draft genome assembly of a fouling barnacle, Amphibalanus amphitrite (Darwin, 1854): The first reference genome for Thecostraca.</title>
        <authorList>
            <person name="Kim W."/>
        </authorList>
    </citation>
    <scope>NUCLEOTIDE SEQUENCE [LARGE SCALE GENOMIC DNA]</scope>
    <source>
        <strain evidence="7">SNU_AA5</strain>
        <tissue evidence="7">Soma without cirri and trophi</tissue>
    </source>
</reference>
<dbReference type="Gene3D" id="3.40.50.720">
    <property type="entry name" value="NAD(P)-binding Rossmann-like Domain"/>
    <property type="match status" value="2"/>
</dbReference>
<dbReference type="SUPFAM" id="SSF69572">
    <property type="entry name" value="Activating enzymes of the ubiquitin-like proteins"/>
    <property type="match status" value="1"/>
</dbReference>
<protein>
    <recommendedName>
        <fullName evidence="3 5">NEDD8-activating enzyme E1 regulatory subunit</fullName>
    </recommendedName>
</protein>
<dbReference type="OrthoDB" id="1708823at2759"/>
<name>A0A6A4V2R8_AMPAM</name>
<dbReference type="CDD" id="cd01493">
    <property type="entry name" value="APPBP1_RUB"/>
    <property type="match status" value="1"/>
</dbReference>
<evidence type="ECO:0000256" key="5">
    <source>
        <dbReference type="PIRNR" id="PIRNR039099"/>
    </source>
</evidence>